<organism evidence="1">
    <name type="scientific">Timema poppense</name>
    <name type="common">Walking stick</name>
    <dbReference type="NCBI Taxonomy" id="170557"/>
    <lineage>
        <taxon>Eukaryota</taxon>
        <taxon>Metazoa</taxon>
        <taxon>Ecdysozoa</taxon>
        <taxon>Arthropoda</taxon>
        <taxon>Hexapoda</taxon>
        <taxon>Insecta</taxon>
        <taxon>Pterygota</taxon>
        <taxon>Neoptera</taxon>
        <taxon>Polyneoptera</taxon>
        <taxon>Phasmatodea</taxon>
        <taxon>Timematodea</taxon>
        <taxon>Timematoidea</taxon>
        <taxon>Timematidae</taxon>
        <taxon>Timema</taxon>
    </lineage>
</organism>
<dbReference type="AlphaFoldDB" id="A0A7R9HAE4"/>
<reference evidence="1" key="1">
    <citation type="submission" date="2020-11" db="EMBL/GenBank/DDBJ databases">
        <authorList>
            <person name="Tran Van P."/>
        </authorList>
    </citation>
    <scope>NUCLEOTIDE SEQUENCE</scope>
</reference>
<proteinExistence type="predicted"/>
<gene>
    <name evidence="1" type="ORF">TPSB3V08_LOCUS9828</name>
</gene>
<evidence type="ECO:0000313" key="1">
    <source>
        <dbReference type="EMBL" id="CAD7414682.1"/>
    </source>
</evidence>
<dbReference type="EMBL" id="OD008176">
    <property type="protein sequence ID" value="CAD7414682.1"/>
    <property type="molecule type" value="Genomic_DNA"/>
</dbReference>
<accession>A0A7R9HAE4</accession>
<protein>
    <submittedName>
        <fullName evidence="1">Uncharacterized protein</fullName>
    </submittedName>
</protein>
<sequence>MTRRLRPELAYLRCPPRCRGYRGRRGSATVRQKLRTFVHHGKYQWATRSARGALTRPQREAELRVITTSEPTTGDLSARDIEIMGKLRPNAVLYFWVNYGPTPYCSPGQTTAQHSLIVLGKLRPKTVIWACGPSYLYTARKL</sequence>
<name>A0A7R9HAE4_TIMPO</name>